<dbReference type="EMBL" id="SMOD01000008">
    <property type="protein sequence ID" value="TDG08149.1"/>
    <property type="molecule type" value="Genomic_DNA"/>
</dbReference>
<organism evidence="11 12">
    <name type="scientific">Paraburkholderia guartelaensis</name>
    <dbReference type="NCBI Taxonomy" id="2546446"/>
    <lineage>
        <taxon>Bacteria</taxon>
        <taxon>Pseudomonadati</taxon>
        <taxon>Pseudomonadota</taxon>
        <taxon>Betaproteobacteria</taxon>
        <taxon>Burkholderiales</taxon>
        <taxon>Burkholderiaceae</taxon>
        <taxon>Paraburkholderia</taxon>
    </lineage>
</organism>
<sequence length="432" mass="46161">MIRADMGNEKLKLNRSRAEHAAASLLAWLDRMKPRTLPNGRALAARSSGHVSAQATQDIAQSLRSVLEVVPAAALVIDEAGSVAWANGMATRVLGYALGELIGMRIEAVLVAWRQGAGPVSFAALKTGQGRPHSETRVAIARAKNGADLDVHVSASASLAAGPAARMVVVIEPEGHDTMPAEAGSEPRRLRRERASEVGDMAAALAHEVDQPLTAILSNAQAAQRFLAQKPPAMSDLRELLGEVVSDSTRAHAIIRKMRQSARCEPPEMCPVDVGSLVRDVVRLLRRETESCGAAVGARIEDGLPQVHGDAVQLQQVLVNLLLNALDAVHDCRAEDRRVCIFVTASEDRGKVRLAIRDHGPGVDADRLVTLFKPFMTSKPQGLGLGLSISRTIVMAHGGQLWAERNADSGLTFHIELPAEGACVQTNTRFSP</sequence>
<dbReference type="InterPro" id="IPR003594">
    <property type="entry name" value="HATPase_dom"/>
</dbReference>
<evidence type="ECO:0000259" key="9">
    <source>
        <dbReference type="PROSITE" id="PS50109"/>
    </source>
</evidence>
<dbReference type="RefSeq" id="WP_133183056.1">
    <property type="nucleotide sequence ID" value="NZ_SMOD01000008.1"/>
</dbReference>
<keyword evidence="3" id="KW-0597">Phosphoprotein</keyword>
<dbReference type="InterPro" id="IPR000014">
    <property type="entry name" value="PAS"/>
</dbReference>
<dbReference type="PROSITE" id="PS50112">
    <property type="entry name" value="PAS"/>
    <property type="match status" value="1"/>
</dbReference>
<dbReference type="CDD" id="cd00082">
    <property type="entry name" value="HisKA"/>
    <property type="match status" value="1"/>
</dbReference>
<dbReference type="SMART" id="SM00388">
    <property type="entry name" value="HisKA"/>
    <property type="match status" value="1"/>
</dbReference>
<proteinExistence type="predicted"/>
<dbReference type="SMART" id="SM00387">
    <property type="entry name" value="HATPase_c"/>
    <property type="match status" value="1"/>
</dbReference>
<evidence type="ECO:0000256" key="7">
    <source>
        <dbReference type="ARBA" id="ARBA00022840"/>
    </source>
</evidence>
<evidence type="ECO:0000313" key="12">
    <source>
        <dbReference type="Proteomes" id="UP000295606"/>
    </source>
</evidence>
<evidence type="ECO:0000259" key="10">
    <source>
        <dbReference type="PROSITE" id="PS50112"/>
    </source>
</evidence>
<dbReference type="Gene3D" id="3.30.450.20">
    <property type="entry name" value="PAS domain"/>
    <property type="match status" value="1"/>
</dbReference>
<dbReference type="PANTHER" id="PTHR43065:SF10">
    <property type="entry name" value="PEROXIDE STRESS-ACTIVATED HISTIDINE KINASE MAK3"/>
    <property type="match status" value="1"/>
</dbReference>
<dbReference type="PRINTS" id="PR00344">
    <property type="entry name" value="BCTRLSENSOR"/>
</dbReference>
<dbReference type="OrthoDB" id="8872837at2"/>
<evidence type="ECO:0000256" key="2">
    <source>
        <dbReference type="ARBA" id="ARBA00012438"/>
    </source>
</evidence>
<dbReference type="SMART" id="SM00091">
    <property type="entry name" value="PAS"/>
    <property type="match status" value="1"/>
</dbReference>
<evidence type="ECO:0000256" key="8">
    <source>
        <dbReference type="ARBA" id="ARBA00023012"/>
    </source>
</evidence>
<dbReference type="CDD" id="cd00130">
    <property type="entry name" value="PAS"/>
    <property type="match status" value="1"/>
</dbReference>
<keyword evidence="8" id="KW-0902">Two-component regulatory system</keyword>
<dbReference type="Pfam" id="PF00512">
    <property type="entry name" value="HisKA"/>
    <property type="match status" value="1"/>
</dbReference>
<evidence type="ECO:0000256" key="1">
    <source>
        <dbReference type="ARBA" id="ARBA00000085"/>
    </source>
</evidence>
<evidence type="ECO:0000313" key="11">
    <source>
        <dbReference type="EMBL" id="TDG08149.1"/>
    </source>
</evidence>
<comment type="caution">
    <text evidence="11">The sequence shown here is derived from an EMBL/GenBank/DDBJ whole genome shotgun (WGS) entry which is preliminary data.</text>
</comment>
<dbReference type="PANTHER" id="PTHR43065">
    <property type="entry name" value="SENSOR HISTIDINE KINASE"/>
    <property type="match status" value="1"/>
</dbReference>
<dbReference type="SUPFAM" id="SSF55785">
    <property type="entry name" value="PYP-like sensor domain (PAS domain)"/>
    <property type="match status" value="1"/>
</dbReference>
<dbReference type="EC" id="2.7.13.3" evidence="2"/>
<comment type="catalytic activity">
    <reaction evidence="1">
        <text>ATP + protein L-histidine = ADP + protein N-phospho-L-histidine.</text>
        <dbReference type="EC" id="2.7.13.3"/>
    </reaction>
</comment>
<dbReference type="Proteomes" id="UP000295606">
    <property type="component" value="Unassembled WGS sequence"/>
</dbReference>
<dbReference type="Gene3D" id="3.30.565.10">
    <property type="entry name" value="Histidine kinase-like ATPase, C-terminal domain"/>
    <property type="match status" value="1"/>
</dbReference>
<dbReference type="GO" id="GO:0005524">
    <property type="term" value="F:ATP binding"/>
    <property type="evidence" value="ECO:0007669"/>
    <property type="project" value="UniProtKB-KW"/>
</dbReference>
<dbReference type="PROSITE" id="PS50109">
    <property type="entry name" value="HIS_KIN"/>
    <property type="match status" value="1"/>
</dbReference>
<keyword evidence="7" id="KW-0067">ATP-binding</keyword>
<dbReference type="SUPFAM" id="SSF55874">
    <property type="entry name" value="ATPase domain of HSP90 chaperone/DNA topoisomerase II/histidine kinase"/>
    <property type="match status" value="1"/>
</dbReference>
<evidence type="ECO:0000256" key="4">
    <source>
        <dbReference type="ARBA" id="ARBA00022679"/>
    </source>
</evidence>
<dbReference type="InterPro" id="IPR004358">
    <property type="entry name" value="Sig_transdc_His_kin-like_C"/>
</dbReference>
<feature type="domain" description="Histidine kinase" evidence="9">
    <location>
        <begin position="204"/>
        <end position="421"/>
    </location>
</feature>
<dbReference type="InterPro" id="IPR036890">
    <property type="entry name" value="HATPase_C_sf"/>
</dbReference>
<keyword evidence="4" id="KW-0808">Transferase</keyword>
<dbReference type="InterPro" id="IPR036097">
    <property type="entry name" value="HisK_dim/P_sf"/>
</dbReference>
<dbReference type="InterPro" id="IPR003661">
    <property type="entry name" value="HisK_dim/P_dom"/>
</dbReference>
<evidence type="ECO:0000256" key="6">
    <source>
        <dbReference type="ARBA" id="ARBA00022777"/>
    </source>
</evidence>
<evidence type="ECO:0000256" key="3">
    <source>
        <dbReference type="ARBA" id="ARBA00022553"/>
    </source>
</evidence>
<protein>
    <recommendedName>
        <fullName evidence="2">histidine kinase</fullName>
        <ecNumber evidence="2">2.7.13.3</ecNumber>
    </recommendedName>
</protein>
<dbReference type="GO" id="GO:0000155">
    <property type="term" value="F:phosphorelay sensor kinase activity"/>
    <property type="evidence" value="ECO:0007669"/>
    <property type="project" value="InterPro"/>
</dbReference>
<dbReference type="InterPro" id="IPR005467">
    <property type="entry name" value="His_kinase_dom"/>
</dbReference>
<keyword evidence="6" id="KW-0418">Kinase</keyword>
<feature type="domain" description="PAS" evidence="10">
    <location>
        <begin position="59"/>
        <end position="103"/>
    </location>
</feature>
<dbReference type="InterPro" id="IPR035965">
    <property type="entry name" value="PAS-like_dom_sf"/>
</dbReference>
<dbReference type="SUPFAM" id="SSF47384">
    <property type="entry name" value="Homodimeric domain of signal transducing histidine kinase"/>
    <property type="match status" value="1"/>
</dbReference>
<evidence type="ECO:0000256" key="5">
    <source>
        <dbReference type="ARBA" id="ARBA00022741"/>
    </source>
</evidence>
<reference evidence="11 12" key="1">
    <citation type="submission" date="2019-03" db="EMBL/GenBank/DDBJ databases">
        <title>Paraburkholderia sp. isolated from native Mimosa gymnas in Guartela State Park, Brazil.</title>
        <authorList>
            <person name="Paulitsch F."/>
            <person name="Hungria M."/>
            <person name="Delamuta J.R.M."/>
            <person name="Ribeiro R.A."/>
            <person name="Dall'Agnol R."/>
            <person name="Silva J.S.B."/>
        </authorList>
    </citation>
    <scope>NUCLEOTIDE SEQUENCE [LARGE SCALE GENOMIC DNA]</scope>
    <source>
        <strain evidence="11 12">CNPSo 3008</strain>
    </source>
</reference>
<dbReference type="Gene3D" id="1.10.287.130">
    <property type="match status" value="1"/>
</dbReference>
<name>A0A4R5LFM8_9BURK</name>
<accession>A0A4R5LFM8</accession>
<dbReference type="AlphaFoldDB" id="A0A4R5LFM8"/>
<gene>
    <name evidence="11" type="ORF">E1N52_12270</name>
</gene>
<dbReference type="Pfam" id="PF02518">
    <property type="entry name" value="HATPase_c"/>
    <property type="match status" value="1"/>
</dbReference>
<keyword evidence="5" id="KW-0547">Nucleotide-binding</keyword>
<dbReference type="NCBIfam" id="TIGR00229">
    <property type="entry name" value="sensory_box"/>
    <property type="match status" value="1"/>
</dbReference>